<dbReference type="InterPro" id="IPR001927">
    <property type="entry name" value="Na/Gal_symport"/>
</dbReference>
<accession>A0A426DCU7</accession>
<dbReference type="Pfam" id="PF13347">
    <property type="entry name" value="MFS_2"/>
    <property type="match status" value="1"/>
</dbReference>
<dbReference type="PANTHER" id="PTHR11328">
    <property type="entry name" value="MAJOR FACILITATOR SUPERFAMILY DOMAIN-CONTAINING PROTEIN"/>
    <property type="match status" value="1"/>
</dbReference>
<keyword evidence="1" id="KW-1133">Transmembrane helix</keyword>
<evidence type="ECO:0000313" key="2">
    <source>
        <dbReference type="EMBL" id="RRK30544.1"/>
    </source>
</evidence>
<dbReference type="Gene3D" id="1.20.1250.20">
    <property type="entry name" value="MFS general substrate transporter like domains"/>
    <property type="match status" value="2"/>
</dbReference>
<dbReference type="GO" id="GO:0005886">
    <property type="term" value="C:plasma membrane"/>
    <property type="evidence" value="ECO:0007669"/>
    <property type="project" value="TreeGrafter"/>
</dbReference>
<dbReference type="NCBIfam" id="TIGR00792">
    <property type="entry name" value="gph"/>
    <property type="match status" value="1"/>
</dbReference>
<sequence>MSENTNAAVQANEDANKKLSVLTKIGYSFGEIGSQCSWTLISSYLTVFYTDVVGLTPVVISAIMLIARIWDAVNDPMFGAIAENTHTKWGRFRPYILWGAPILALFNCLTFLNLDVPSSWKAIWCGFTYIGCGMAYTAVNISTQCVANCMTALNEERVALNAYKGVGSGLIQMVISAVTMPMILYFGGGSASSEKGYFMAALVFSIVCIPCFWVCFASTKEILGSSGKKESVGDTMKNLVNSFKYTFKDRNAVFLMLAMLTFLTGLFGRIGIMAYYFIYIMGNPVLIAGFATAMSAGMLVVNFYAPFLLNRFSKKYVGAAGCILQALCCVFFFIIGENNLVGMIVPSGFLYGVTNLISISCFTLSAEIIDDNWLRTGVRSDGVIASCVSFSTKLGNAIGGSIGILALSAVGYVANAENLSAEVLTRMDMVINFAPAALFVLGAVLFLCVGMTREKAKANEAEIARKVASGELK</sequence>
<protein>
    <submittedName>
        <fullName evidence="2">Xylose transporter</fullName>
    </submittedName>
</protein>
<keyword evidence="3" id="KW-1185">Reference proteome</keyword>
<keyword evidence="1" id="KW-0472">Membrane</keyword>
<keyword evidence="1" id="KW-0812">Transmembrane</keyword>
<dbReference type="SUPFAM" id="SSF103473">
    <property type="entry name" value="MFS general substrate transporter"/>
    <property type="match status" value="1"/>
</dbReference>
<feature type="transmembrane region" description="Helical" evidence="1">
    <location>
        <begin position="197"/>
        <end position="219"/>
    </location>
</feature>
<proteinExistence type="predicted"/>
<dbReference type="RefSeq" id="WP_125126358.1">
    <property type="nucleotide sequence ID" value="NZ_RHJS01000002.1"/>
</dbReference>
<dbReference type="CDD" id="cd17332">
    <property type="entry name" value="MFS_MelB_like"/>
    <property type="match status" value="1"/>
</dbReference>
<feature type="transmembrane region" description="Helical" evidence="1">
    <location>
        <begin position="348"/>
        <end position="369"/>
    </location>
</feature>
<gene>
    <name evidence="2" type="ORF">EBB54_03460</name>
</gene>
<dbReference type="AlphaFoldDB" id="A0A426DCU7"/>
<evidence type="ECO:0000313" key="3">
    <source>
        <dbReference type="Proteomes" id="UP000274920"/>
    </source>
</evidence>
<feature type="transmembrane region" description="Helical" evidence="1">
    <location>
        <begin position="252"/>
        <end position="278"/>
    </location>
</feature>
<dbReference type="GO" id="GO:0015293">
    <property type="term" value="F:symporter activity"/>
    <property type="evidence" value="ECO:0007669"/>
    <property type="project" value="InterPro"/>
</dbReference>
<evidence type="ECO:0000256" key="1">
    <source>
        <dbReference type="SAM" id="Phobius"/>
    </source>
</evidence>
<reference evidence="2" key="1">
    <citation type="submission" date="2018-10" db="EMBL/GenBank/DDBJ databases">
        <title>Schaedlerella arabinophila gen. nov. sp. nov., isolated from the mouse intestinal tract and comparative analysis with the genome of the closely related altered Schaedler flora strain ASF502.</title>
        <authorList>
            <person name="Miyake S."/>
            <person name="Soh M."/>
            <person name="Seedorf H."/>
        </authorList>
    </citation>
    <scope>NUCLEOTIDE SEQUENCE [LARGE SCALE GENOMIC DNA]</scope>
    <source>
        <strain evidence="2">DSM 106076</strain>
    </source>
</reference>
<dbReference type="InterPro" id="IPR036259">
    <property type="entry name" value="MFS_trans_sf"/>
</dbReference>
<feature type="transmembrane region" description="Helical" evidence="1">
    <location>
        <begin position="394"/>
        <end position="414"/>
    </location>
</feature>
<feature type="transmembrane region" description="Helical" evidence="1">
    <location>
        <begin position="162"/>
        <end position="185"/>
    </location>
</feature>
<feature type="transmembrane region" description="Helical" evidence="1">
    <location>
        <begin position="47"/>
        <end position="67"/>
    </location>
</feature>
<name>A0A426DCU7_9FIRM</name>
<organism evidence="2 3">
    <name type="scientific">Schaedlerella arabinosiphila</name>
    <dbReference type="NCBI Taxonomy" id="2044587"/>
    <lineage>
        <taxon>Bacteria</taxon>
        <taxon>Bacillati</taxon>
        <taxon>Bacillota</taxon>
        <taxon>Clostridia</taxon>
        <taxon>Lachnospirales</taxon>
        <taxon>Lachnospiraceae</taxon>
        <taxon>Schaedlerella</taxon>
    </lineage>
</organism>
<comment type="caution">
    <text evidence="2">The sequence shown here is derived from an EMBL/GenBank/DDBJ whole genome shotgun (WGS) entry which is preliminary data.</text>
</comment>
<feature type="transmembrane region" description="Helical" evidence="1">
    <location>
        <begin position="284"/>
        <end position="304"/>
    </location>
</feature>
<dbReference type="PANTHER" id="PTHR11328:SF24">
    <property type="entry name" value="MAJOR FACILITATOR SUPERFAMILY (MFS) PROFILE DOMAIN-CONTAINING PROTEIN"/>
    <property type="match status" value="1"/>
</dbReference>
<dbReference type="InterPro" id="IPR039672">
    <property type="entry name" value="MFS_2"/>
</dbReference>
<dbReference type="GO" id="GO:0006814">
    <property type="term" value="P:sodium ion transport"/>
    <property type="evidence" value="ECO:0007669"/>
    <property type="project" value="InterPro"/>
</dbReference>
<feature type="transmembrane region" description="Helical" evidence="1">
    <location>
        <begin position="120"/>
        <end position="141"/>
    </location>
</feature>
<feature type="transmembrane region" description="Helical" evidence="1">
    <location>
        <begin position="316"/>
        <end position="336"/>
    </location>
</feature>
<dbReference type="GO" id="GO:0008643">
    <property type="term" value="P:carbohydrate transport"/>
    <property type="evidence" value="ECO:0007669"/>
    <property type="project" value="InterPro"/>
</dbReference>
<dbReference type="EMBL" id="RHJS01000002">
    <property type="protein sequence ID" value="RRK30544.1"/>
    <property type="molecule type" value="Genomic_DNA"/>
</dbReference>
<feature type="transmembrane region" description="Helical" evidence="1">
    <location>
        <begin position="429"/>
        <end position="449"/>
    </location>
</feature>
<dbReference type="Proteomes" id="UP000274920">
    <property type="component" value="Unassembled WGS sequence"/>
</dbReference>
<feature type="transmembrane region" description="Helical" evidence="1">
    <location>
        <begin position="95"/>
        <end position="114"/>
    </location>
</feature>